<evidence type="ECO:0000313" key="10">
    <source>
        <dbReference type="EMBL" id="CAI9539676.1"/>
    </source>
</evidence>
<feature type="domain" description="C2H2-type" evidence="9">
    <location>
        <begin position="65"/>
        <end position="92"/>
    </location>
</feature>
<dbReference type="Pfam" id="PF00096">
    <property type="entry name" value="zf-C2H2"/>
    <property type="match status" value="3"/>
</dbReference>
<dbReference type="PANTHER" id="PTHR24381">
    <property type="entry name" value="ZINC FINGER PROTEIN"/>
    <property type="match status" value="1"/>
</dbReference>
<protein>
    <recommendedName>
        <fullName evidence="9">C2H2-type domain-containing protein</fullName>
    </recommendedName>
</protein>
<dbReference type="PANTHER" id="PTHR24381:SF393">
    <property type="entry name" value="CHROMATIN-LINKED ADAPTOR FOR MSL PROTEINS, ISOFORM B"/>
    <property type="match status" value="1"/>
</dbReference>
<evidence type="ECO:0000313" key="11">
    <source>
        <dbReference type="Proteomes" id="UP001162483"/>
    </source>
</evidence>
<dbReference type="PROSITE" id="PS50157">
    <property type="entry name" value="ZINC_FINGER_C2H2_2"/>
    <property type="match status" value="5"/>
</dbReference>
<dbReference type="InterPro" id="IPR036236">
    <property type="entry name" value="Znf_C2H2_sf"/>
</dbReference>
<feature type="region of interest" description="Disordered" evidence="8">
    <location>
        <begin position="292"/>
        <end position="372"/>
    </location>
</feature>
<feature type="domain" description="C2H2-type" evidence="9">
    <location>
        <begin position="187"/>
        <end position="214"/>
    </location>
</feature>
<reference evidence="10" key="1">
    <citation type="submission" date="2023-05" db="EMBL/GenBank/DDBJ databases">
        <authorList>
            <person name="Stuckert A."/>
        </authorList>
    </citation>
    <scope>NUCLEOTIDE SEQUENCE</scope>
</reference>
<feature type="compositionally biased region" description="Polar residues" evidence="8">
    <location>
        <begin position="306"/>
        <end position="315"/>
    </location>
</feature>
<dbReference type="Proteomes" id="UP001162483">
    <property type="component" value="Unassembled WGS sequence"/>
</dbReference>
<feature type="domain" description="C2H2-type" evidence="9">
    <location>
        <begin position="215"/>
        <end position="242"/>
    </location>
</feature>
<proteinExistence type="predicted"/>
<dbReference type="PROSITE" id="PS00028">
    <property type="entry name" value="ZINC_FINGER_C2H2_1"/>
    <property type="match status" value="4"/>
</dbReference>
<feature type="compositionally biased region" description="Basic residues" evidence="8">
    <location>
        <begin position="295"/>
        <end position="304"/>
    </location>
</feature>
<name>A0ABN9AYX5_9NEOB</name>
<feature type="region of interest" description="Disordered" evidence="8">
    <location>
        <begin position="411"/>
        <end position="430"/>
    </location>
</feature>
<dbReference type="SUPFAM" id="SSF57667">
    <property type="entry name" value="beta-beta-alpha zinc fingers"/>
    <property type="match status" value="2"/>
</dbReference>
<keyword evidence="4 7" id="KW-0863">Zinc-finger</keyword>
<comment type="subcellular location">
    <subcellularLocation>
        <location evidence="1">Nucleus</location>
    </subcellularLocation>
</comment>
<evidence type="ECO:0000259" key="9">
    <source>
        <dbReference type="PROSITE" id="PS50157"/>
    </source>
</evidence>
<keyword evidence="6" id="KW-0539">Nucleus</keyword>
<evidence type="ECO:0000256" key="5">
    <source>
        <dbReference type="ARBA" id="ARBA00022833"/>
    </source>
</evidence>
<dbReference type="EMBL" id="CATNWA010001281">
    <property type="protein sequence ID" value="CAI9539676.1"/>
    <property type="molecule type" value="Genomic_DNA"/>
</dbReference>
<evidence type="ECO:0000256" key="2">
    <source>
        <dbReference type="ARBA" id="ARBA00022723"/>
    </source>
</evidence>
<evidence type="ECO:0000256" key="7">
    <source>
        <dbReference type="PROSITE-ProRule" id="PRU00042"/>
    </source>
</evidence>
<dbReference type="SMART" id="SM00355">
    <property type="entry name" value="ZnF_C2H2"/>
    <property type="match status" value="5"/>
</dbReference>
<evidence type="ECO:0000256" key="6">
    <source>
        <dbReference type="ARBA" id="ARBA00023242"/>
    </source>
</evidence>
<sequence length="430" mass="48346">MQENLDSALLLEDLWEPHMKSEDISEDAEGSAWKVEEQTQRDTVHSKKWGDMYKNFHGVLDKVPHRCSDCREVLGSWSLLVDHKRSHLRCKPNANHQPFIPTIQQTKQDQARLYSLRVRRKWSSSDLHPISRWGLSTNEDPPMYPERVDSIAGSKALIVKYKESKNYVGAKTFGQLGNVVENGKQLLKCFSCPKIFTDVNLFIEHKKSHKENKSFACPDCGKGFVRKSVLKLHRRTHTGERPFACSECGKRFSQRFNLVIHQRIHSGEKPYKCPSCDRSFRYKPALMRHEDKCVKANHRTRPGGKSKNSQRSPPTVVQPEVKTLPSRPPSFSTSNAKPYPVSQASGGQGMDTCTLQRSSPKPPISSPTPVCSQLVPRVKSSSRLLTGLKSGSKQSSLSNNSICVQSGTKPRFLASSSGQAPSSSTFFHQS</sequence>
<keyword evidence="11" id="KW-1185">Reference proteome</keyword>
<evidence type="ECO:0000256" key="3">
    <source>
        <dbReference type="ARBA" id="ARBA00022737"/>
    </source>
</evidence>
<feature type="compositionally biased region" description="Low complexity" evidence="8">
    <location>
        <begin position="415"/>
        <end position="424"/>
    </location>
</feature>
<keyword evidence="3" id="KW-0677">Repeat</keyword>
<feature type="domain" description="C2H2-type" evidence="9">
    <location>
        <begin position="271"/>
        <end position="302"/>
    </location>
</feature>
<organism evidence="10 11">
    <name type="scientific">Staurois parvus</name>
    <dbReference type="NCBI Taxonomy" id="386267"/>
    <lineage>
        <taxon>Eukaryota</taxon>
        <taxon>Metazoa</taxon>
        <taxon>Chordata</taxon>
        <taxon>Craniata</taxon>
        <taxon>Vertebrata</taxon>
        <taxon>Euteleostomi</taxon>
        <taxon>Amphibia</taxon>
        <taxon>Batrachia</taxon>
        <taxon>Anura</taxon>
        <taxon>Neobatrachia</taxon>
        <taxon>Ranoidea</taxon>
        <taxon>Ranidae</taxon>
        <taxon>Staurois</taxon>
    </lineage>
</organism>
<keyword evidence="5" id="KW-0862">Zinc</keyword>
<gene>
    <name evidence="10" type="ORF">SPARVUS_LOCUS1627693</name>
</gene>
<accession>A0ABN9AYX5</accession>
<dbReference type="InterPro" id="IPR013087">
    <property type="entry name" value="Znf_C2H2_type"/>
</dbReference>
<feature type="domain" description="C2H2-type" evidence="9">
    <location>
        <begin position="243"/>
        <end position="270"/>
    </location>
</feature>
<evidence type="ECO:0000256" key="8">
    <source>
        <dbReference type="SAM" id="MobiDB-lite"/>
    </source>
</evidence>
<dbReference type="Gene3D" id="3.30.160.60">
    <property type="entry name" value="Classic Zinc Finger"/>
    <property type="match status" value="3"/>
</dbReference>
<comment type="caution">
    <text evidence="10">The sequence shown here is derived from an EMBL/GenBank/DDBJ whole genome shotgun (WGS) entry which is preliminary data.</text>
</comment>
<keyword evidence="2" id="KW-0479">Metal-binding</keyword>
<evidence type="ECO:0000256" key="4">
    <source>
        <dbReference type="ARBA" id="ARBA00022771"/>
    </source>
</evidence>
<evidence type="ECO:0000256" key="1">
    <source>
        <dbReference type="ARBA" id="ARBA00004123"/>
    </source>
</evidence>